<evidence type="ECO:0008006" key="3">
    <source>
        <dbReference type="Google" id="ProtNLM"/>
    </source>
</evidence>
<evidence type="ECO:0000313" key="1">
    <source>
        <dbReference type="EMBL" id="WMV14018.1"/>
    </source>
</evidence>
<protein>
    <recommendedName>
        <fullName evidence="3">Gag-pol polyprotein</fullName>
    </recommendedName>
</protein>
<evidence type="ECO:0000313" key="2">
    <source>
        <dbReference type="Proteomes" id="UP001234989"/>
    </source>
</evidence>
<accession>A0AAF0TF13</accession>
<sequence length="140" mass="16193">MTTQDNREVEVPMNTNVVTTTSRARDFTRINPLEFYDSTIEEDPQEFIDEVYKVLMIMGVMPVEKAELSAYQLKGVAQIWYNQWKEGRLEYIMPSRRAYEMNVNVCNANAAPPVQDQEVLNAMFRNAIHLLAQSVTNQNN</sequence>
<organism evidence="1 2">
    <name type="scientific">Solanum verrucosum</name>
    <dbReference type="NCBI Taxonomy" id="315347"/>
    <lineage>
        <taxon>Eukaryota</taxon>
        <taxon>Viridiplantae</taxon>
        <taxon>Streptophyta</taxon>
        <taxon>Embryophyta</taxon>
        <taxon>Tracheophyta</taxon>
        <taxon>Spermatophyta</taxon>
        <taxon>Magnoliopsida</taxon>
        <taxon>eudicotyledons</taxon>
        <taxon>Gunneridae</taxon>
        <taxon>Pentapetalae</taxon>
        <taxon>asterids</taxon>
        <taxon>lamiids</taxon>
        <taxon>Solanales</taxon>
        <taxon>Solanaceae</taxon>
        <taxon>Solanoideae</taxon>
        <taxon>Solaneae</taxon>
        <taxon>Solanum</taxon>
    </lineage>
</organism>
<dbReference type="Proteomes" id="UP001234989">
    <property type="component" value="Chromosome 2"/>
</dbReference>
<dbReference type="EMBL" id="CP133613">
    <property type="protein sequence ID" value="WMV14018.1"/>
    <property type="molecule type" value="Genomic_DNA"/>
</dbReference>
<dbReference type="AlphaFoldDB" id="A0AAF0TF13"/>
<gene>
    <name evidence="1" type="ORF">MTR67_007403</name>
</gene>
<reference evidence="1" key="1">
    <citation type="submission" date="2023-08" db="EMBL/GenBank/DDBJ databases">
        <title>A de novo genome assembly of Solanum verrucosum Schlechtendal, a Mexican diploid species geographically isolated from the other diploid A-genome species in potato relatives.</title>
        <authorList>
            <person name="Hosaka K."/>
        </authorList>
    </citation>
    <scope>NUCLEOTIDE SEQUENCE</scope>
    <source>
        <tissue evidence="1">Young leaves</tissue>
    </source>
</reference>
<keyword evidence="2" id="KW-1185">Reference proteome</keyword>
<proteinExistence type="predicted"/>
<name>A0AAF0TF13_SOLVR</name>